<feature type="domain" description="N-acetylmuramidase" evidence="2">
    <location>
        <begin position="91"/>
        <end position="263"/>
    </location>
</feature>
<dbReference type="InterPro" id="IPR024408">
    <property type="entry name" value="Muramidase"/>
</dbReference>
<dbReference type="AlphaFoldDB" id="A0A921SV30"/>
<dbReference type="InterPro" id="IPR036365">
    <property type="entry name" value="PGBD-like_sf"/>
</dbReference>
<feature type="domain" description="Peptidoglycan binding-like" evidence="1">
    <location>
        <begin position="9"/>
        <end position="64"/>
    </location>
</feature>
<name>A0A921SV30_9BACT</name>
<gene>
    <name evidence="3" type="ORF">K8U91_05490</name>
</gene>
<dbReference type="Pfam" id="PF11860">
    <property type="entry name" value="Muramidase"/>
    <property type="match status" value="1"/>
</dbReference>
<comment type="caution">
    <text evidence="3">The sequence shown here is derived from an EMBL/GenBank/DDBJ whole genome shotgun (WGS) entry which is preliminary data.</text>
</comment>
<evidence type="ECO:0000259" key="2">
    <source>
        <dbReference type="Pfam" id="PF11860"/>
    </source>
</evidence>
<dbReference type="InterPro" id="IPR002477">
    <property type="entry name" value="Peptidoglycan-bd-like"/>
</dbReference>
<dbReference type="EMBL" id="DYUD01000017">
    <property type="protein sequence ID" value="HJG88912.1"/>
    <property type="molecule type" value="Genomic_DNA"/>
</dbReference>
<proteinExistence type="predicted"/>
<reference evidence="3" key="2">
    <citation type="submission" date="2021-09" db="EMBL/GenBank/DDBJ databases">
        <authorList>
            <person name="Gilroy R."/>
        </authorList>
    </citation>
    <scope>NUCLEOTIDE SEQUENCE</scope>
    <source>
        <strain evidence="3">CHK121-7720</strain>
    </source>
</reference>
<organism evidence="3 4">
    <name type="scientific">Barnesiella viscericola</name>
    <dbReference type="NCBI Taxonomy" id="397865"/>
    <lineage>
        <taxon>Bacteria</taxon>
        <taxon>Pseudomonadati</taxon>
        <taxon>Bacteroidota</taxon>
        <taxon>Bacteroidia</taxon>
        <taxon>Bacteroidales</taxon>
        <taxon>Barnesiellaceae</taxon>
        <taxon>Barnesiella</taxon>
    </lineage>
</organism>
<sequence length="265" mass="29531">MKTVKQGDSGEEIAILNNALTQAGYSVKEGMTFTPALRETVVAFQQQRGLEPDGIVGYHTWEALLLGGESEATELADEDFSRGALLLDCETAALRAVQEVESGSRHGFVAPGKPTILFEGHIFWAQLKKRGIDPVQYAAQNGDILYPQWEKGHYRGGLKEYDRLEKARAIDREAADASASWGMFQVMGFNFAACGEKSVASFVAAMQQSARSQLKLFVRFIHQGGMLFALQRKEWATFARLYNGPRYAENRYDVKLAKAYAKYVR</sequence>
<dbReference type="RefSeq" id="WP_273305936.1">
    <property type="nucleotide sequence ID" value="NZ_DYUD01000017.1"/>
</dbReference>
<dbReference type="InterPro" id="IPR036366">
    <property type="entry name" value="PGBDSf"/>
</dbReference>
<evidence type="ECO:0000259" key="1">
    <source>
        <dbReference type="Pfam" id="PF01471"/>
    </source>
</evidence>
<dbReference type="Pfam" id="PF01471">
    <property type="entry name" value="PG_binding_1"/>
    <property type="match status" value="1"/>
</dbReference>
<evidence type="ECO:0000313" key="3">
    <source>
        <dbReference type="EMBL" id="HJG88912.1"/>
    </source>
</evidence>
<dbReference type="Proteomes" id="UP000757103">
    <property type="component" value="Unassembled WGS sequence"/>
</dbReference>
<dbReference type="SUPFAM" id="SSF47090">
    <property type="entry name" value="PGBD-like"/>
    <property type="match status" value="1"/>
</dbReference>
<evidence type="ECO:0000313" key="4">
    <source>
        <dbReference type="Proteomes" id="UP000757103"/>
    </source>
</evidence>
<reference evidence="3" key="1">
    <citation type="journal article" date="2021" name="PeerJ">
        <title>Extensive microbial diversity within the chicken gut microbiome revealed by metagenomics and culture.</title>
        <authorList>
            <person name="Gilroy R."/>
            <person name="Ravi A."/>
            <person name="Getino M."/>
            <person name="Pursley I."/>
            <person name="Horton D.L."/>
            <person name="Alikhan N.F."/>
            <person name="Baker D."/>
            <person name="Gharbi K."/>
            <person name="Hall N."/>
            <person name="Watson M."/>
            <person name="Adriaenssens E.M."/>
            <person name="Foster-Nyarko E."/>
            <person name="Jarju S."/>
            <person name="Secka A."/>
            <person name="Antonio M."/>
            <person name="Oren A."/>
            <person name="Chaudhuri R.R."/>
            <person name="La Ragione R."/>
            <person name="Hildebrand F."/>
            <person name="Pallen M.J."/>
        </authorList>
    </citation>
    <scope>NUCLEOTIDE SEQUENCE</scope>
    <source>
        <strain evidence="3">CHK121-7720</strain>
    </source>
</reference>
<accession>A0A921SV30</accession>
<protein>
    <submittedName>
        <fullName evidence="3">N-acetylmuramidase family protein</fullName>
    </submittedName>
</protein>
<dbReference type="Gene3D" id="1.10.101.10">
    <property type="entry name" value="PGBD-like superfamily/PGBD"/>
    <property type="match status" value="1"/>
</dbReference>